<evidence type="ECO:0000313" key="5">
    <source>
        <dbReference type="EMBL" id="KID57396.1"/>
    </source>
</evidence>
<evidence type="ECO:0000256" key="2">
    <source>
        <dbReference type="ARBA" id="ARBA00022729"/>
    </source>
</evidence>
<feature type="chain" id="PRO_5002155082" description="Solute-binding protein family 3/N-terminal domain-containing protein" evidence="3">
    <location>
        <begin position="21"/>
        <end position="262"/>
    </location>
</feature>
<evidence type="ECO:0000313" key="6">
    <source>
        <dbReference type="Proteomes" id="UP000031327"/>
    </source>
</evidence>
<name>A0A0C1Q9N7_9GAMM</name>
<accession>A0A0C1Q9N7</accession>
<organism evidence="5 6">
    <name type="scientific">Pseudoalteromonas luteoviolacea</name>
    <dbReference type="NCBI Taxonomy" id="43657"/>
    <lineage>
        <taxon>Bacteria</taxon>
        <taxon>Pseudomonadati</taxon>
        <taxon>Pseudomonadota</taxon>
        <taxon>Gammaproteobacteria</taxon>
        <taxon>Alteromonadales</taxon>
        <taxon>Pseudoalteromonadaceae</taxon>
        <taxon>Pseudoalteromonas</taxon>
    </lineage>
</organism>
<dbReference type="Proteomes" id="UP000031327">
    <property type="component" value="Unassembled WGS sequence"/>
</dbReference>
<reference evidence="5 6" key="1">
    <citation type="submission" date="2014-12" db="EMBL/GenBank/DDBJ databases">
        <title>Draft Genome Sequence of Pseudoalteromonas luteoviolacea HI1.</title>
        <authorList>
            <person name="Asahina A.Y."/>
            <person name="Hadfield M.G."/>
        </authorList>
    </citation>
    <scope>NUCLEOTIDE SEQUENCE [LARGE SCALE GENOMIC DNA]</scope>
    <source>
        <strain evidence="5 6">HI1</strain>
    </source>
</reference>
<protein>
    <recommendedName>
        <fullName evidence="4">Solute-binding protein family 3/N-terminal domain-containing protein</fullName>
    </recommendedName>
</protein>
<feature type="domain" description="Solute-binding protein family 3/N-terminal" evidence="4">
    <location>
        <begin position="29"/>
        <end position="257"/>
    </location>
</feature>
<comment type="caution">
    <text evidence="5">The sequence shown here is derived from an EMBL/GenBank/DDBJ whole genome shotgun (WGS) entry which is preliminary data.</text>
</comment>
<feature type="signal peptide" evidence="3">
    <location>
        <begin position="1"/>
        <end position="20"/>
    </location>
</feature>
<dbReference type="InterPro" id="IPR001638">
    <property type="entry name" value="Solute-binding_3/MltF_N"/>
</dbReference>
<dbReference type="SUPFAM" id="SSF53850">
    <property type="entry name" value="Periplasmic binding protein-like II"/>
    <property type="match status" value="1"/>
</dbReference>
<evidence type="ECO:0000256" key="1">
    <source>
        <dbReference type="ARBA" id="ARBA00010333"/>
    </source>
</evidence>
<evidence type="ECO:0000259" key="4">
    <source>
        <dbReference type="Pfam" id="PF00497"/>
    </source>
</evidence>
<dbReference type="Gene3D" id="3.40.190.10">
    <property type="entry name" value="Periplasmic binding protein-like II"/>
    <property type="match status" value="2"/>
</dbReference>
<proteinExistence type="inferred from homology"/>
<gene>
    <name evidence="5" type="ORF">JF50_09320</name>
</gene>
<dbReference type="PANTHER" id="PTHR35936:SF35">
    <property type="entry name" value="L-CYSTINE-BINDING PROTEIN TCYJ"/>
    <property type="match status" value="1"/>
</dbReference>
<sequence length="262" mass="30146">MWGKALCFFSLVILVSGASAAQKKCEETLRVSTSGNWPPYSERIGSHYVGLEIEIVELILRDAGFCWQYVELPSSSRAFKQFQENQVDLIPAASFTQPRRKYAEFSIPYRQEVMLLFTHKHNQQSMLSFTKVTSSDLLESFGNNLIAVSRGSVYGQPFADFRHACEDCVVETNFAHERFNLMNKKRVEYAIEDALTGVYLLQRPEYKDTIKPTAIRIYENPIHYMLRPGMLTEKQLQKLNLAIIKNSQRIEEIIEAYHNSAN</sequence>
<comment type="similarity">
    <text evidence="1">Belongs to the bacterial solute-binding protein 3 family.</text>
</comment>
<dbReference type="AlphaFoldDB" id="A0A0C1Q9N7"/>
<evidence type="ECO:0000256" key="3">
    <source>
        <dbReference type="SAM" id="SignalP"/>
    </source>
</evidence>
<dbReference type="EMBL" id="JWIC01000005">
    <property type="protein sequence ID" value="KID57396.1"/>
    <property type="molecule type" value="Genomic_DNA"/>
</dbReference>
<dbReference type="Pfam" id="PF00497">
    <property type="entry name" value="SBP_bac_3"/>
    <property type="match status" value="1"/>
</dbReference>
<dbReference type="PANTHER" id="PTHR35936">
    <property type="entry name" value="MEMBRANE-BOUND LYTIC MUREIN TRANSGLYCOSYLASE F"/>
    <property type="match status" value="1"/>
</dbReference>
<keyword evidence="2 3" id="KW-0732">Signal</keyword>